<dbReference type="PANTHER" id="PTHR48081">
    <property type="entry name" value="AB HYDROLASE SUPERFAMILY PROTEIN C4A8.06C"/>
    <property type="match status" value="1"/>
</dbReference>
<dbReference type="PANTHER" id="PTHR48081:SF8">
    <property type="entry name" value="ALPHA_BETA HYDROLASE FOLD-3 DOMAIN-CONTAINING PROTEIN-RELATED"/>
    <property type="match status" value="1"/>
</dbReference>
<protein>
    <submittedName>
        <fullName evidence="3">Carboxylesterase</fullName>
    </submittedName>
</protein>
<keyword evidence="4" id="KW-1185">Reference proteome</keyword>
<evidence type="ECO:0000313" key="3">
    <source>
        <dbReference type="EMBL" id="KAL0488898.1"/>
    </source>
</evidence>
<dbReference type="SUPFAM" id="SSF53474">
    <property type="entry name" value="alpha/beta-Hydrolases"/>
    <property type="match status" value="1"/>
</dbReference>
<evidence type="ECO:0000256" key="1">
    <source>
        <dbReference type="ARBA" id="ARBA00022801"/>
    </source>
</evidence>
<dbReference type="AlphaFoldDB" id="A0AAW2ZGD6"/>
<dbReference type="InterPro" id="IPR050300">
    <property type="entry name" value="GDXG_lipolytic_enzyme"/>
</dbReference>
<organism evidence="3 4">
    <name type="scientific">Acrasis kona</name>
    <dbReference type="NCBI Taxonomy" id="1008807"/>
    <lineage>
        <taxon>Eukaryota</taxon>
        <taxon>Discoba</taxon>
        <taxon>Heterolobosea</taxon>
        <taxon>Tetramitia</taxon>
        <taxon>Eutetramitia</taxon>
        <taxon>Acrasidae</taxon>
        <taxon>Acrasis</taxon>
    </lineage>
</organism>
<dbReference type="Pfam" id="PF07859">
    <property type="entry name" value="Abhydrolase_3"/>
    <property type="match status" value="1"/>
</dbReference>
<evidence type="ECO:0000313" key="4">
    <source>
        <dbReference type="Proteomes" id="UP001431209"/>
    </source>
</evidence>
<comment type="caution">
    <text evidence="3">The sequence shown here is derived from an EMBL/GenBank/DDBJ whole genome shotgun (WGS) entry which is preliminary data.</text>
</comment>
<name>A0AAW2ZGD6_9EUKA</name>
<dbReference type="Proteomes" id="UP001431209">
    <property type="component" value="Unassembled WGS sequence"/>
</dbReference>
<evidence type="ECO:0000259" key="2">
    <source>
        <dbReference type="Pfam" id="PF07859"/>
    </source>
</evidence>
<sequence>MGHMYVLSIDYRLAPEHPFPSALYDVYSAYSWVDENLSKPQDEQSDFFKNVNPNKVFVAGDSAGGSLSIAASIMARDGIKHSSDSEVLPAAKHQPAHQVLIYPVVDHESNRNANGTYILDKEGMDFFSSCYVQDQSILDPEHHHHHLYKHSRADTSNLPEATVITAKFDPLYEEGRLYADKMKKNGVNVTYKEYDTVHGFVTFDFLKESVDAKQFILDTLKQKDLVGRC</sequence>
<reference evidence="3 4" key="1">
    <citation type="submission" date="2024-03" db="EMBL/GenBank/DDBJ databases">
        <title>The Acrasis kona genome and developmental transcriptomes reveal deep origins of eukaryotic multicellular pathways.</title>
        <authorList>
            <person name="Sheikh S."/>
            <person name="Fu C.-J."/>
            <person name="Brown M.W."/>
            <person name="Baldauf S.L."/>
        </authorList>
    </citation>
    <scope>NUCLEOTIDE SEQUENCE [LARGE SCALE GENOMIC DNA]</scope>
    <source>
        <strain evidence="3 4">ATCC MYA-3509</strain>
    </source>
</reference>
<feature type="domain" description="Alpha/beta hydrolase fold-3" evidence="2">
    <location>
        <begin position="4"/>
        <end position="201"/>
    </location>
</feature>
<dbReference type="Gene3D" id="3.40.50.1820">
    <property type="entry name" value="alpha/beta hydrolase"/>
    <property type="match status" value="1"/>
</dbReference>
<gene>
    <name evidence="3" type="ORF">AKO1_013528</name>
</gene>
<accession>A0AAW2ZGD6</accession>
<dbReference type="InterPro" id="IPR029058">
    <property type="entry name" value="AB_hydrolase_fold"/>
</dbReference>
<dbReference type="EMBL" id="JAOPGA020001489">
    <property type="protein sequence ID" value="KAL0488898.1"/>
    <property type="molecule type" value="Genomic_DNA"/>
</dbReference>
<dbReference type="GO" id="GO:0016787">
    <property type="term" value="F:hydrolase activity"/>
    <property type="evidence" value="ECO:0007669"/>
    <property type="project" value="UniProtKB-KW"/>
</dbReference>
<keyword evidence="1" id="KW-0378">Hydrolase</keyword>
<dbReference type="InterPro" id="IPR013094">
    <property type="entry name" value="AB_hydrolase_3"/>
</dbReference>
<proteinExistence type="predicted"/>